<keyword evidence="5 6" id="KW-0687">Ribonucleoprotein</keyword>
<dbReference type="GO" id="GO:0005840">
    <property type="term" value="C:ribosome"/>
    <property type="evidence" value="ECO:0007669"/>
    <property type="project" value="UniProtKB-KW"/>
</dbReference>
<proteinExistence type="inferred from homology"/>
<dbReference type="GO" id="GO:0019843">
    <property type="term" value="F:rRNA binding"/>
    <property type="evidence" value="ECO:0007669"/>
    <property type="project" value="UniProtKB-UniRule"/>
</dbReference>
<dbReference type="GO" id="GO:1990904">
    <property type="term" value="C:ribonucleoprotein complex"/>
    <property type="evidence" value="ECO:0007669"/>
    <property type="project" value="UniProtKB-KW"/>
</dbReference>
<evidence type="ECO:0000256" key="4">
    <source>
        <dbReference type="ARBA" id="ARBA00022980"/>
    </source>
</evidence>
<evidence type="ECO:0000313" key="9">
    <source>
        <dbReference type="Proteomes" id="UP000184442"/>
    </source>
</evidence>
<dbReference type="EMBL" id="FQZS01000013">
    <property type="protein sequence ID" value="SHJ00914.1"/>
    <property type="molecule type" value="Genomic_DNA"/>
</dbReference>
<organism evidence="8 9">
    <name type="scientific">Lutispora thermophila DSM 19022</name>
    <dbReference type="NCBI Taxonomy" id="1122184"/>
    <lineage>
        <taxon>Bacteria</taxon>
        <taxon>Bacillati</taxon>
        <taxon>Bacillota</taxon>
        <taxon>Clostridia</taxon>
        <taxon>Lutisporales</taxon>
        <taxon>Lutisporaceae</taxon>
        <taxon>Lutispora</taxon>
    </lineage>
</organism>
<keyword evidence="2 6" id="KW-0699">rRNA-binding</keyword>
<dbReference type="Pfam" id="PF00829">
    <property type="entry name" value="Ribosomal_L21p"/>
    <property type="match status" value="1"/>
</dbReference>
<gene>
    <name evidence="6" type="primary">rplU</name>
    <name evidence="8" type="ORF">SAMN02745176_02082</name>
</gene>
<evidence type="ECO:0000313" key="8">
    <source>
        <dbReference type="EMBL" id="SHJ00914.1"/>
    </source>
</evidence>
<evidence type="ECO:0000256" key="1">
    <source>
        <dbReference type="ARBA" id="ARBA00008563"/>
    </source>
</evidence>
<name>A0A1M6FT76_9FIRM</name>
<dbReference type="NCBIfam" id="TIGR00061">
    <property type="entry name" value="L21"/>
    <property type="match status" value="1"/>
</dbReference>
<evidence type="ECO:0000256" key="2">
    <source>
        <dbReference type="ARBA" id="ARBA00022730"/>
    </source>
</evidence>
<dbReference type="InterPro" id="IPR028909">
    <property type="entry name" value="bL21-like"/>
</dbReference>
<dbReference type="InterPro" id="IPR036164">
    <property type="entry name" value="bL21-like_sf"/>
</dbReference>
<keyword evidence="4 6" id="KW-0689">Ribosomal protein</keyword>
<evidence type="ECO:0000256" key="7">
    <source>
        <dbReference type="RuleBase" id="RU000562"/>
    </source>
</evidence>
<comment type="function">
    <text evidence="6 7">This protein binds to 23S rRNA in the presence of protein L20.</text>
</comment>
<protein>
    <recommendedName>
        <fullName evidence="6">Large ribosomal subunit protein bL21</fullName>
    </recommendedName>
</protein>
<dbReference type="PROSITE" id="PS01169">
    <property type="entry name" value="RIBOSOMAL_L21"/>
    <property type="match status" value="1"/>
</dbReference>
<dbReference type="GO" id="GO:0005737">
    <property type="term" value="C:cytoplasm"/>
    <property type="evidence" value="ECO:0007669"/>
    <property type="project" value="UniProtKB-ARBA"/>
</dbReference>
<keyword evidence="3 6" id="KW-0694">RNA-binding</keyword>
<dbReference type="HAMAP" id="MF_01363">
    <property type="entry name" value="Ribosomal_bL21"/>
    <property type="match status" value="1"/>
</dbReference>
<dbReference type="GO" id="GO:0003735">
    <property type="term" value="F:structural constituent of ribosome"/>
    <property type="evidence" value="ECO:0007669"/>
    <property type="project" value="InterPro"/>
</dbReference>
<evidence type="ECO:0000256" key="3">
    <source>
        <dbReference type="ARBA" id="ARBA00022884"/>
    </source>
</evidence>
<dbReference type="PANTHER" id="PTHR21349:SF0">
    <property type="entry name" value="LARGE RIBOSOMAL SUBUNIT PROTEIN BL21M"/>
    <property type="match status" value="1"/>
</dbReference>
<comment type="similarity">
    <text evidence="1 6 7">Belongs to the bacterial ribosomal protein bL21 family.</text>
</comment>
<accession>A0A1M6FT76</accession>
<sequence length="103" mass="11529">MYAIIRTGGKQYRVTEGDVIFVEKLPYAEGEKVKFDEVLLVGGDGEIKTGTPVISGASVEGTVLKNGKAKKIIVFKYKPKKDYRRKQGHRQPYTKVQIDKINA</sequence>
<dbReference type="OrthoDB" id="9813334at2"/>
<evidence type="ECO:0000256" key="6">
    <source>
        <dbReference type="HAMAP-Rule" id="MF_01363"/>
    </source>
</evidence>
<dbReference type="Proteomes" id="UP000184442">
    <property type="component" value="Unassembled WGS sequence"/>
</dbReference>
<dbReference type="GO" id="GO:0006412">
    <property type="term" value="P:translation"/>
    <property type="evidence" value="ECO:0007669"/>
    <property type="project" value="UniProtKB-UniRule"/>
</dbReference>
<dbReference type="RefSeq" id="WP_073026139.1">
    <property type="nucleotide sequence ID" value="NZ_FQZS01000013.1"/>
</dbReference>
<reference evidence="8" key="1">
    <citation type="submission" date="2016-11" db="EMBL/GenBank/DDBJ databases">
        <authorList>
            <person name="Jaros S."/>
            <person name="Januszkiewicz K."/>
            <person name="Wedrychowicz H."/>
        </authorList>
    </citation>
    <scope>NUCLEOTIDE SEQUENCE [LARGE SCALE GENOMIC DNA]</scope>
    <source>
        <strain evidence="8">DSM 19022</strain>
    </source>
</reference>
<keyword evidence="9" id="KW-1185">Reference proteome</keyword>
<dbReference type="InterPro" id="IPR001787">
    <property type="entry name" value="Ribosomal_bL21"/>
</dbReference>
<dbReference type="AlphaFoldDB" id="A0A1M6FT76"/>
<dbReference type="STRING" id="1122184.SAMN02745176_02082"/>
<dbReference type="PANTHER" id="PTHR21349">
    <property type="entry name" value="50S RIBOSOMAL PROTEIN L21"/>
    <property type="match status" value="1"/>
</dbReference>
<comment type="subunit">
    <text evidence="6">Part of the 50S ribosomal subunit. Contacts protein L20.</text>
</comment>
<evidence type="ECO:0000256" key="5">
    <source>
        <dbReference type="ARBA" id="ARBA00023274"/>
    </source>
</evidence>
<dbReference type="InterPro" id="IPR018258">
    <property type="entry name" value="Ribosomal_bL21_CS"/>
</dbReference>
<dbReference type="SUPFAM" id="SSF141091">
    <property type="entry name" value="L21p-like"/>
    <property type="match status" value="1"/>
</dbReference>